<protein>
    <submittedName>
        <fullName evidence="1">Uncharacterized protein</fullName>
    </submittedName>
</protein>
<comment type="caution">
    <text evidence="1">The sequence shown here is derived from an EMBL/GenBank/DDBJ whole genome shotgun (WGS) entry which is preliminary data.</text>
</comment>
<dbReference type="AlphaFoldDB" id="A0A438J9F9"/>
<organism evidence="1 2">
    <name type="scientific">Vitis vinifera</name>
    <name type="common">Grape</name>
    <dbReference type="NCBI Taxonomy" id="29760"/>
    <lineage>
        <taxon>Eukaryota</taxon>
        <taxon>Viridiplantae</taxon>
        <taxon>Streptophyta</taxon>
        <taxon>Embryophyta</taxon>
        <taxon>Tracheophyta</taxon>
        <taxon>Spermatophyta</taxon>
        <taxon>Magnoliopsida</taxon>
        <taxon>eudicotyledons</taxon>
        <taxon>Gunneridae</taxon>
        <taxon>Pentapetalae</taxon>
        <taxon>rosids</taxon>
        <taxon>Vitales</taxon>
        <taxon>Vitaceae</taxon>
        <taxon>Viteae</taxon>
        <taxon>Vitis</taxon>
    </lineage>
</organism>
<evidence type="ECO:0000313" key="1">
    <source>
        <dbReference type="EMBL" id="RVX05601.1"/>
    </source>
</evidence>
<dbReference type="EMBL" id="QGNW01000055">
    <property type="protein sequence ID" value="RVX05601.1"/>
    <property type="molecule type" value="Genomic_DNA"/>
</dbReference>
<proteinExistence type="predicted"/>
<name>A0A438J9F9_VITVI</name>
<sequence>MISMDDHIKVIKTPEAEKVERQHLRRGCILKKLEIAVNYCGSRGARGIQLKLNEASCSVVESDGVGGKEFSMSCHFKNYEDDFCWSFTRVYGPTLKVEREGFWSELGAVRGFWSDLWCVVDNFNMIRFPSERSKGGHLSLAMRRFSEDTEVAKAGEAIFIRRGVWGSRASMGIRL</sequence>
<evidence type="ECO:0000313" key="2">
    <source>
        <dbReference type="Proteomes" id="UP000288805"/>
    </source>
</evidence>
<reference evidence="1 2" key="1">
    <citation type="journal article" date="2018" name="PLoS Genet.">
        <title>Population sequencing reveals clonal diversity and ancestral inbreeding in the grapevine cultivar Chardonnay.</title>
        <authorList>
            <person name="Roach M.J."/>
            <person name="Johnson D.L."/>
            <person name="Bohlmann J."/>
            <person name="van Vuuren H.J."/>
            <person name="Jones S.J."/>
            <person name="Pretorius I.S."/>
            <person name="Schmidt S.A."/>
            <person name="Borneman A.R."/>
        </authorList>
    </citation>
    <scope>NUCLEOTIDE SEQUENCE [LARGE SCALE GENOMIC DNA]</scope>
    <source>
        <strain evidence="2">cv. Chardonnay</strain>
        <tissue evidence="1">Leaf</tissue>
    </source>
</reference>
<dbReference type="Proteomes" id="UP000288805">
    <property type="component" value="Unassembled WGS sequence"/>
</dbReference>
<gene>
    <name evidence="1" type="ORF">CK203_027278</name>
</gene>
<accession>A0A438J9F9</accession>